<dbReference type="InterPro" id="IPR003779">
    <property type="entry name" value="CMD-like"/>
</dbReference>
<dbReference type="Pfam" id="PF02627">
    <property type="entry name" value="CMD"/>
    <property type="match status" value="1"/>
</dbReference>
<accession>A0A163G261</accession>
<dbReference type="PANTHER" id="PTHR33930">
    <property type="entry name" value="ALKYL HYDROPEROXIDE REDUCTASE AHPD"/>
    <property type="match status" value="1"/>
</dbReference>
<name>A0A163G261_9BACL</name>
<sequence>MEMSNDKISAYKNEILNLKQSMPEMAEAYHQFTGVCFSDGELDERTKQLIALGIGLFANNELCTFYHMEEARAKGASDAQIMEAVAVASAASAGHALSQGLTRVQHNLH</sequence>
<dbReference type="GeneID" id="97554391"/>
<dbReference type="EMBL" id="LWMH01000002">
    <property type="protein sequence ID" value="KZS44695.1"/>
    <property type="molecule type" value="Genomic_DNA"/>
</dbReference>
<dbReference type="STRING" id="59843.A3958_00875"/>
<keyword evidence="3" id="KW-1185">Reference proteome</keyword>
<reference evidence="2" key="1">
    <citation type="journal article" date="2016" name="Genome Announc.">
        <title>Draft genomes of two strains of Paenibacillus glucanolyticus with capability to degrade lignocellulose.</title>
        <authorList>
            <person name="Mathews S.L."/>
            <person name="Pawlak J."/>
            <person name="Grunden A.M."/>
        </authorList>
    </citation>
    <scope>NUCLEOTIDE SEQUENCE [LARGE SCALE GENOMIC DNA]</scope>
    <source>
        <strain evidence="2">SLM1</strain>
    </source>
</reference>
<dbReference type="GO" id="GO:0051920">
    <property type="term" value="F:peroxiredoxin activity"/>
    <property type="evidence" value="ECO:0007669"/>
    <property type="project" value="InterPro"/>
</dbReference>
<dbReference type="AlphaFoldDB" id="A0A163G261"/>
<dbReference type="SUPFAM" id="SSF69118">
    <property type="entry name" value="AhpD-like"/>
    <property type="match status" value="1"/>
</dbReference>
<evidence type="ECO:0000313" key="3">
    <source>
        <dbReference type="Proteomes" id="UP000076796"/>
    </source>
</evidence>
<feature type="domain" description="Carboxymuconolactone decarboxylase-like" evidence="1">
    <location>
        <begin position="23"/>
        <end position="100"/>
    </location>
</feature>
<dbReference type="RefSeq" id="WP_006211652.1">
    <property type="nucleotide sequence ID" value="NZ_CBCSBX010000008.1"/>
</dbReference>
<protein>
    <submittedName>
        <fullName evidence="2">Gamma-carboxymuconolactone decarboxylase</fullName>
    </submittedName>
</protein>
<dbReference type="OrthoDB" id="1683318at2"/>
<dbReference type="Gene3D" id="1.20.1290.10">
    <property type="entry name" value="AhpD-like"/>
    <property type="match status" value="1"/>
</dbReference>
<dbReference type="KEGG" id="pglu:A3958_00875"/>
<comment type="caution">
    <text evidence="2">The sequence shown here is derived from an EMBL/GenBank/DDBJ whole genome shotgun (WGS) entry which is preliminary data.</text>
</comment>
<gene>
    <name evidence="2" type="ORF">AWU65_28615</name>
</gene>
<evidence type="ECO:0000259" key="1">
    <source>
        <dbReference type="Pfam" id="PF02627"/>
    </source>
</evidence>
<dbReference type="Proteomes" id="UP000076796">
    <property type="component" value="Unassembled WGS sequence"/>
</dbReference>
<dbReference type="PANTHER" id="PTHR33930:SF2">
    <property type="entry name" value="BLR3452 PROTEIN"/>
    <property type="match status" value="1"/>
</dbReference>
<organism evidence="2 3">
    <name type="scientific">Paenibacillus glucanolyticus</name>
    <dbReference type="NCBI Taxonomy" id="59843"/>
    <lineage>
        <taxon>Bacteria</taxon>
        <taxon>Bacillati</taxon>
        <taxon>Bacillota</taxon>
        <taxon>Bacilli</taxon>
        <taxon>Bacillales</taxon>
        <taxon>Paenibacillaceae</taxon>
        <taxon>Paenibacillus</taxon>
    </lineage>
</organism>
<proteinExistence type="predicted"/>
<evidence type="ECO:0000313" key="2">
    <source>
        <dbReference type="EMBL" id="KZS44695.1"/>
    </source>
</evidence>
<dbReference type="InterPro" id="IPR029032">
    <property type="entry name" value="AhpD-like"/>
</dbReference>